<dbReference type="AlphaFoldDB" id="A0A1M6CSG7"/>
<keyword evidence="3" id="KW-1185">Reference proteome</keyword>
<dbReference type="Pfam" id="PF22516">
    <property type="entry name" value="PreP_C"/>
    <property type="match status" value="1"/>
</dbReference>
<dbReference type="InterPro" id="IPR011765">
    <property type="entry name" value="Pept_M16_N"/>
</dbReference>
<dbReference type="GO" id="GO:0016485">
    <property type="term" value="P:protein processing"/>
    <property type="evidence" value="ECO:0007669"/>
    <property type="project" value="TreeGrafter"/>
</dbReference>
<dbReference type="GO" id="GO:0046872">
    <property type="term" value="F:metal ion binding"/>
    <property type="evidence" value="ECO:0007669"/>
    <property type="project" value="InterPro"/>
</dbReference>
<dbReference type="InterPro" id="IPR013578">
    <property type="entry name" value="Peptidase_M16C_assoc"/>
</dbReference>
<dbReference type="GO" id="GO:0004222">
    <property type="term" value="F:metalloendopeptidase activity"/>
    <property type="evidence" value="ECO:0007669"/>
    <property type="project" value="TreeGrafter"/>
</dbReference>
<gene>
    <name evidence="2" type="ORF">SAMN05444401_1223</name>
</gene>
<dbReference type="SUPFAM" id="SSF63411">
    <property type="entry name" value="LuxS/MPP-like metallohydrolase"/>
    <property type="match status" value="4"/>
</dbReference>
<name>A0A1M6CSG7_9CLOT</name>
<feature type="domain" description="Peptidase M16C associated" evidence="1">
    <location>
        <begin position="463"/>
        <end position="713"/>
    </location>
</feature>
<proteinExistence type="predicted"/>
<dbReference type="SMART" id="SM01264">
    <property type="entry name" value="M16C_associated"/>
    <property type="match status" value="1"/>
</dbReference>
<dbReference type="OrthoDB" id="9762027at2"/>
<sequence length="973" mass="111823">MILEKNNIYNGFKLQETKYINELNSEAMIFIHEKTGAKLFKLQNSDDNKVFCIGFRTPPKDSTGVAHIIEHSVLCGSEKYRSKEPFVELLKGSLNTFLNAMTFPDKTIYPVASRNSKDFHNLINVYLDAVLHPLIYNEPLIFMQEGWHYELNSPEGELIINGVVYNEMKGVYSSPDSLLYRYIPSSLMPNTTYGVDSGGDPDEIPNLTYEGFVNFHKRYYHPSNSYIFLYGDGEVTEELKLIDNYLKDYEKISPDSEIYTQKPFNEMKEIVIPYTISKEEEDKDKTYLSLNFSIGTSMDAELSLAFQVLTYMLIQNPAAPLKKALIEAEIGKSVNGDYDSSSKQPVLSIIVKNSEEENKEKFQQVVFDTLKALVDNGIDKELIEASINFQEFLLRESDFRGYPKGLVYYMGAMESWLHDESPLLHLEYDNHINKIKQALTTNYFEELIDKYILKNNHSSLVILKPEKGLGEKKAKDLEKKLKDYKSSLNSKEIEKIISNTKRLRERQQSQDSEEVLHSIPQLALSDIDKKAEWLPIEELQLQNTKVLFHDVFTNKIAYLNFIFDTSNVPEELVPYIRLLGDLLSKLSTDKYSYESLSNKININTGGINFVVNTSSNKDNTEDFKPMLTVKSKALIEKLPELSNLIGEIIKNTKFSEKSKILSLIREQKARMESLIYNSGHSIASLKVLSYLTPKGIYDETVRGLSYYRFLCTLEENYNDEYEVLINNLAKVKELVFNLNNLTISYTCEKEYYNRLEEALNVVSQYLNCDKVYKVSYNYGVGKKNEGLTTEAKVQYVAKGFNYKELGFEYNGALRVIENILTLDYLWNKVRVMGGAYGVNVNVLKDGSVYISSYRDPKLAETINAYDNIFNYLKDFQGGEREIVKYILGTISRLDFPLTPSMISDISDSRYFAGITYEDIQKERDEILSLNSETVQSFSSLFKMGMEENYICVLGNEEKIQSNKSIFENITKVF</sequence>
<evidence type="ECO:0000259" key="1">
    <source>
        <dbReference type="SMART" id="SM01264"/>
    </source>
</evidence>
<dbReference type="Pfam" id="PF00675">
    <property type="entry name" value="Peptidase_M16"/>
    <property type="match status" value="1"/>
</dbReference>
<evidence type="ECO:0000313" key="2">
    <source>
        <dbReference type="EMBL" id="SHI64035.1"/>
    </source>
</evidence>
<dbReference type="Pfam" id="PF05193">
    <property type="entry name" value="Peptidase_M16_C"/>
    <property type="match status" value="1"/>
</dbReference>
<dbReference type="Gene3D" id="3.30.830.10">
    <property type="entry name" value="Metalloenzyme, LuxS/M16 peptidase-like"/>
    <property type="match status" value="4"/>
</dbReference>
<dbReference type="PANTHER" id="PTHR43016">
    <property type="entry name" value="PRESEQUENCE PROTEASE"/>
    <property type="match status" value="1"/>
</dbReference>
<dbReference type="InterPro" id="IPR011249">
    <property type="entry name" value="Metalloenz_LuxS/M16"/>
</dbReference>
<dbReference type="InterPro" id="IPR055130">
    <property type="entry name" value="PreP_C"/>
</dbReference>
<evidence type="ECO:0000313" key="3">
    <source>
        <dbReference type="Proteomes" id="UP000184080"/>
    </source>
</evidence>
<protein>
    <recommendedName>
        <fullName evidence="1">Peptidase M16C associated domain-containing protein</fullName>
    </recommendedName>
</protein>
<organism evidence="2 3">
    <name type="scientific">Clostridium amylolyticum</name>
    <dbReference type="NCBI Taxonomy" id="1121298"/>
    <lineage>
        <taxon>Bacteria</taxon>
        <taxon>Bacillati</taxon>
        <taxon>Bacillota</taxon>
        <taxon>Clostridia</taxon>
        <taxon>Eubacteriales</taxon>
        <taxon>Clostridiaceae</taxon>
        <taxon>Clostridium</taxon>
    </lineage>
</organism>
<dbReference type="FunFam" id="3.30.830.10:FF:000034">
    <property type="entry name" value="presequence protease 1, chloroplastic/mitochondrial"/>
    <property type="match status" value="1"/>
</dbReference>
<reference evidence="2 3" key="1">
    <citation type="submission" date="2016-11" db="EMBL/GenBank/DDBJ databases">
        <authorList>
            <person name="Jaros S."/>
            <person name="Januszkiewicz K."/>
            <person name="Wedrychowicz H."/>
        </authorList>
    </citation>
    <scope>NUCLEOTIDE SEQUENCE [LARGE SCALE GENOMIC DNA]</scope>
    <source>
        <strain evidence="2 3">DSM 21864</strain>
    </source>
</reference>
<dbReference type="Proteomes" id="UP000184080">
    <property type="component" value="Unassembled WGS sequence"/>
</dbReference>
<dbReference type="RefSeq" id="WP_073004605.1">
    <property type="nucleotide sequence ID" value="NZ_FQZO01000001.1"/>
</dbReference>
<dbReference type="InterPro" id="IPR007863">
    <property type="entry name" value="Peptidase_M16_C"/>
</dbReference>
<dbReference type="Pfam" id="PF08367">
    <property type="entry name" value="M16C_assoc"/>
    <property type="match status" value="1"/>
</dbReference>
<dbReference type="PANTHER" id="PTHR43016:SF13">
    <property type="entry name" value="PRESEQUENCE PROTEASE, MITOCHONDRIAL"/>
    <property type="match status" value="1"/>
</dbReference>
<dbReference type="EMBL" id="FQZO01000001">
    <property type="protein sequence ID" value="SHI64035.1"/>
    <property type="molecule type" value="Genomic_DNA"/>
</dbReference>
<dbReference type="STRING" id="1121298.SAMN05444401_1223"/>
<accession>A0A1M6CSG7</accession>